<protein>
    <submittedName>
        <fullName evidence="1">Uncharacterized protein</fullName>
    </submittedName>
</protein>
<keyword evidence="2" id="KW-1185">Reference proteome</keyword>
<accession>A0ABV6KAX7</accession>
<dbReference type="RefSeq" id="WP_335963308.1">
    <property type="nucleotide sequence ID" value="NZ_JAXBLX010000046.1"/>
</dbReference>
<gene>
    <name evidence="1" type="ORF">ACFFHM_00110</name>
</gene>
<evidence type="ECO:0000313" key="2">
    <source>
        <dbReference type="Proteomes" id="UP001589838"/>
    </source>
</evidence>
<dbReference type="Proteomes" id="UP001589838">
    <property type="component" value="Unassembled WGS sequence"/>
</dbReference>
<proteinExistence type="predicted"/>
<evidence type="ECO:0000313" key="1">
    <source>
        <dbReference type="EMBL" id="MFC0469006.1"/>
    </source>
</evidence>
<sequence length="71" mass="8055">MENFKVRIVFEKSNAGTLEITGESREQVLDQLTRSDWYISEDKETAINMRLVTSITISQAGRAKSTSIRGF</sequence>
<organism evidence="1 2">
    <name type="scientific">Halalkalibacter kiskunsagensis</name>
    <dbReference type="NCBI Taxonomy" id="1548599"/>
    <lineage>
        <taxon>Bacteria</taxon>
        <taxon>Bacillati</taxon>
        <taxon>Bacillota</taxon>
        <taxon>Bacilli</taxon>
        <taxon>Bacillales</taxon>
        <taxon>Bacillaceae</taxon>
        <taxon>Halalkalibacter</taxon>
    </lineage>
</organism>
<name>A0ABV6KAX7_9BACI</name>
<comment type="caution">
    <text evidence="1">The sequence shown here is derived from an EMBL/GenBank/DDBJ whole genome shotgun (WGS) entry which is preliminary data.</text>
</comment>
<reference evidence="1 2" key="1">
    <citation type="submission" date="2024-09" db="EMBL/GenBank/DDBJ databases">
        <authorList>
            <person name="Sun Q."/>
            <person name="Mori K."/>
        </authorList>
    </citation>
    <scope>NUCLEOTIDE SEQUENCE [LARGE SCALE GENOMIC DNA]</scope>
    <source>
        <strain evidence="1 2">NCAIM B.02610</strain>
    </source>
</reference>
<dbReference type="EMBL" id="JBHLUX010000001">
    <property type="protein sequence ID" value="MFC0469006.1"/>
    <property type="molecule type" value="Genomic_DNA"/>
</dbReference>